<dbReference type="SUPFAM" id="SSF51126">
    <property type="entry name" value="Pectin lyase-like"/>
    <property type="match status" value="2"/>
</dbReference>
<dbReference type="Proteomes" id="UP001320876">
    <property type="component" value="Unassembled WGS sequence"/>
</dbReference>
<evidence type="ECO:0000313" key="3">
    <source>
        <dbReference type="EMBL" id="MCW1925295.1"/>
    </source>
</evidence>
<evidence type="ECO:0000256" key="1">
    <source>
        <dbReference type="ARBA" id="ARBA00022729"/>
    </source>
</evidence>
<protein>
    <submittedName>
        <fullName evidence="3">Autotransporter-associated beta strand repeat-containing protein</fullName>
    </submittedName>
</protein>
<dbReference type="InterPro" id="IPR011050">
    <property type="entry name" value="Pectin_lyase_fold/virulence"/>
</dbReference>
<reference evidence="3 4" key="1">
    <citation type="submission" date="2022-10" db="EMBL/GenBank/DDBJ databases">
        <title>Luteolibacter arcticus strain CCTCC AB 2014275, whole genome shotgun sequencing project.</title>
        <authorList>
            <person name="Zhao G."/>
            <person name="Shen L."/>
        </authorList>
    </citation>
    <scope>NUCLEOTIDE SEQUENCE [LARGE SCALE GENOMIC DNA]</scope>
    <source>
        <strain evidence="3 4">CCTCC AB 2014275</strain>
    </source>
</reference>
<comment type="caution">
    <text evidence="3">The sequence shown here is derived from an EMBL/GenBank/DDBJ whole genome shotgun (WGS) entry which is preliminary data.</text>
</comment>
<sequence length="883" mass="88830">MKPHRFVPILALSGFTTLAGHAAVHTFTGSDGDWNNAASWNANGIAPTTGNHLLRLNVNGTANFNHGTTITFTGTPSPSAEDRGLVIGAGSDAANSYTLTISSGTVIVTNPSGSLIGAGNGNSFNGQASLVLSGGNLQANGEVGVLARGMSTASGTLTINSGSTLTADIVSFGTLASTTGAATVNVNTGGTLKARAILDRFTAANSTLNIDGGTIVANDTNHDEKWLRDDNGGMTVKLLAGGATFDTNGQRNQRIAVPLSGAGALTKAGEGELVLATDNTYLGTTQVLAGTLQLGDNGTIGSIGAGALTLAEGTTLAISRSDNQSQSTFTGAGASLPSGLSGNVAFSKRGNGILWMDVANSHTGATTITGGALKITDASFLPASSPIAASATGSLALAGLTLNRDLTLGGTGMTITHAGTEFLAVQRGALQGASGTSTLNGNITLSEAFTRIGVQDGATLVINGDISGTSTQALILRGGTTNPGLVEIHGTASGYGDTHIYGRTIRLGTVDALPEQAILTVGTINVGTSILDLNGLSPAINGLRSESNSPSGVITNDGIADSLLTIHNTIADRSYFGVIQDGITHKVAVVTDGPFRQTFAGNNTYSGSTTVNGGTLSIIGDLPNSPVTVSAAGTLRGTGNLGAPLTVAGTVAPGLSAGTLLLADTSLTGTYACEIDGTENDVLDVDGDLNLTGASLAVSMLDGGFPESEYVIAVYTGELTGTFATVTPGYEVDYDTPGQIKLTSTANPYDTWAATTGVTAGTPDTDSDGDGIPNGIEFVIGGTPAPGAGSDSSALLPTFTTDATHLIFTFRRSVASVSFAPYVQYGSTLSGWTPAVHNAPEETPVIVSTESNVAPGIDRITVRIPRALASGNRFFARLAVDIP</sequence>
<evidence type="ECO:0000313" key="4">
    <source>
        <dbReference type="Proteomes" id="UP001320876"/>
    </source>
</evidence>
<dbReference type="EMBL" id="JAPDDT010000013">
    <property type="protein sequence ID" value="MCW1925295.1"/>
    <property type="molecule type" value="Genomic_DNA"/>
</dbReference>
<dbReference type="InterPro" id="IPR013425">
    <property type="entry name" value="Autotrns_rpt"/>
</dbReference>
<keyword evidence="1 2" id="KW-0732">Signal</keyword>
<name>A0ABT3GP90_9BACT</name>
<evidence type="ECO:0000256" key="2">
    <source>
        <dbReference type="SAM" id="SignalP"/>
    </source>
</evidence>
<feature type="chain" id="PRO_5046663805" evidence="2">
    <location>
        <begin position="23"/>
        <end position="883"/>
    </location>
</feature>
<proteinExistence type="predicted"/>
<organism evidence="3 4">
    <name type="scientific">Luteolibacter arcticus</name>
    <dbReference type="NCBI Taxonomy" id="1581411"/>
    <lineage>
        <taxon>Bacteria</taxon>
        <taxon>Pseudomonadati</taxon>
        <taxon>Verrucomicrobiota</taxon>
        <taxon>Verrucomicrobiia</taxon>
        <taxon>Verrucomicrobiales</taxon>
        <taxon>Verrucomicrobiaceae</taxon>
        <taxon>Luteolibacter</taxon>
    </lineage>
</organism>
<gene>
    <name evidence="3" type="ORF">OKA05_22235</name>
</gene>
<accession>A0ABT3GP90</accession>
<dbReference type="RefSeq" id="WP_264489402.1">
    <property type="nucleotide sequence ID" value="NZ_JAPDDT010000013.1"/>
</dbReference>
<feature type="signal peptide" evidence="2">
    <location>
        <begin position="1"/>
        <end position="22"/>
    </location>
</feature>
<dbReference type="Pfam" id="PF12951">
    <property type="entry name" value="PATR"/>
    <property type="match status" value="3"/>
</dbReference>
<dbReference type="NCBIfam" id="TIGR02601">
    <property type="entry name" value="autotrns_rpt"/>
    <property type="match status" value="3"/>
</dbReference>
<keyword evidence="4" id="KW-1185">Reference proteome</keyword>